<sequence>MYEQLAFSIDRVFCSVRQVEFTDSVPLKKRCQLLGLETPNKHGSCPDEYGMRNDCCEHCTTCPPGQGTSLGVSKLHTVLFQNAN</sequence>
<accession>A0AAD9NZ88</accession>
<name>A0AAD9NZ88_RIDPI</name>
<reference evidence="1" key="1">
    <citation type="journal article" date="2023" name="Mol. Biol. Evol.">
        <title>Third-Generation Sequencing Reveals the Adaptive Role of the Epigenome in Three Deep-Sea Polychaetes.</title>
        <authorList>
            <person name="Perez M."/>
            <person name="Aroh O."/>
            <person name="Sun Y."/>
            <person name="Lan Y."/>
            <person name="Juniper S.K."/>
            <person name="Young C.R."/>
            <person name="Angers B."/>
            <person name="Qian P.Y."/>
        </authorList>
    </citation>
    <scope>NUCLEOTIDE SEQUENCE</scope>
    <source>
        <strain evidence="1">R07B-5</strain>
    </source>
</reference>
<evidence type="ECO:0000313" key="2">
    <source>
        <dbReference type="Proteomes" id="UP001209878"/>
    </source>
</evidence>
<organism evidence="1 2">
    <name type="scientific">Ridgeia piscesae</name>
    <name type="common">Tubeworm</name>
    <dbReference type="NCBI Taxonomy" id="27915"/>
    <lineage>
        <taxon>Eukaryota</taxon>
        <taxon>Metazoa</taxon>
        <taxon>Spiralia</taxon>
        <taxon>Lophotrochozoa</taxon>
        <taxon>Annelida</taxon>
        <taxon>Polychaeta</taxon>
        <taxon>Sedentaria</taxon>
        <taxon>Canalipalpata</taxon>
        <taxon>Sabellida</taxon>
        <taxon>Siboglinidae</taxon>
        <taxon>Ridgeia</taxon>
    </lineage>
</organism>
<dbReference type="EMBL" id="JAODUO010000242">
    <property type="protein sequence ID" value="KAK2185206.1"/>
    <property type="molecule type" value="Genomic_DNA"/>
</dbReference>
<gene>
    <name evidence="1" type="ORF">NP493_243g03088</name>
</gene>
<evidence type="ECO:0000313" key="1">
    <source>
        <dbReference type="EMBL" id="KAK2185206.1"/>
    </source>
</evidence>
<dbReference type="AlphaFoldDB" id="A0AAD9NZ88"/>
<proteinExistence type="predicted"/>
<keyword evidence="2" id="KW-1185">Reference proteome</keyword>
<dbReference type="Proteomes" id="UP001209878">
    <property type="component" value="Unassembled WGS sequence"/>
</dbReference>
<comment type="caution">
    <text evidence="1">The sequence shown here is derived from an EMBL/GenBank/DDBJ whole genome shotgun (WGS) entry which is preliminary data.</text>
</comment>
<protein>
    <submittedName>
        <fullName evidence="1">Uncharacterized protein</fullName>
    </submittedName>
</protein>